<reference evidence="2" key="2">
    <citation type="submission" date="2023-05" db="EMBL/GenBank/DDBJ databases">
        <authorList>
            <consortium name="Lawrence Berkeley National Laboratory"/>
            <person name="Steindorff A."/>
            <person name="Hensen N."/>
            <person name="Bonometti L."/>
            <person name="Westerberg I."/>
            <person name="Brannstrom I.O."/>
            <person name="Guillou S."/>
            <person name="Cros-Aarteil S."/>
            <person name="Calhoun S."/>
            <person name="Haridas S."/>
            <person name="Kuo A."/>
            <person name="Mondo S."/>
            <person name="Pangilinan J."/>
            <person name="Riley R."/>
            <person name="Labutti K."/>
            <person name="Andreopoulos B."/>
            <person name="Lipzen A."/>
            <person name="Chen C."/>
            <person name="Yanf M."/>
            <person name="Daum C."/>
            <person name="Ng V."/>
            <person name="Clum A."/>
            <person name="Ohm R."/>
            <person name="Martin F."/>
            <person name="Silar P."/>
            <person name="Natvig D."/>
            <person name="Lalanne C."/>
            <person name="Gautier V."/>
            <person name="Ament-Velasquez S.L."/>
            <person name="Kruys A."/>
            <person name="Hutchinson M.I."/>
            <person name="Powell A.J."/>
            <person name="Barry K."/>
            <person name="Miller A.N."/>
            <person name="Grigoriev I.V."/>
            <person name="Debuchy R."/>
            <person name="Gladieux P."/>
            <person name="Thoren M.H."/>
            <person name="Johannesson H."/>
        </authorList>
    </citation>
    <scope>NUCLEOTIDE SEQUENCE</scope>
    <source>
        <strain evidence="2">PSN243</strain>
    </source>
</reference>
<accession>A0AAV9GZK7</accession>
<name>A0AAV9GZK7_9PEZI</name>
<feature type="transmembrane region" description="Helical" evidence="1">
    <location>
        <begin position="68"/>
        <end position="87"/>
    </location>
</feature>
<gene>
    <name evidence="2" type="ORF">QBC34DRAFT_375607</name>
</gene>
<reference evidence="2" key="1">
    <citation type="journal article" date="2023" name="Mol. Phylogenet. Evol.">
        <title>Genome-scale phylogeny and comparative genomics of the fungal order Sordariales.</title>
        <authorList>
            <person name="Hensen N."/>
            <person name="Bonometti L."/>
            <person name="Westerberg I."/>
            <person name="Brannstrom I.O."/>
            <person name="Guillou S."/>
            <person name="Cros-Aarteil S."/>
            <person name="Calhoun S."/>
            <person name="Haridas S."/>
            <person name="Kuo A."/>
            <person name="Mondo S."/>
            <person name="Pangilinan J."/>
            <person name="Riley R."/>
            <person name="LaButti K."/>
            <person name="Andreopoulos B."/>
            <person name="Lipzen A."/>
            <person name="Chen C."/>
            <person name="Yan M."/>
            <person name="Daum C."/>
            <person name="Ng V."/>
            <person name="Clum A."/>
            <person name="Steindorff A."/>
            <person name="Ohm R.A."/>
            <person name="Martin F."/>
            <person name="Silar P."/>
            <person name="Natvig D.O."/>
            <person name="Lalanne C."/>
            <person name="Gautier V."/>
            <person name="Ament-Velasquez S.L."/>
            <person name="Kruys A."/>
            <person name="Hutchinson M.I."/>
            <person name="Powell A.J."/>
            <person name="Barry K."/>
            <person name="Miller A.N."/>
            <person name="Grigoriev I.V."/>
            <person name="Debuchy R."/>
            <person name="Gladieux P."/>
            <person name="Hiltunen Thoren M."/>
            <person name="Johannesson H."/>
        </authorList>
    </citation>
    <scope>NUCLEOTIDE SEQUENCE</scope>
    <source>
        <strain evidence="2">PSN243</strain>
    </source>
</reference>
<keyword evidence="1" id="KW-0472">Membrane</keyword>
<comment type="caution">
    <text evidence="2">The sequence shown here is derived from an EMBL/GenBank/DDBJ whole genome shotgun (WGS) entry which is preliminary data.</text>
</comment>
<protein>
    <submittedName>
        <fullName evidence="2">Uncharacterized protein</fullName>
    </submittedName>
</protein>
<evidence type="ECO:0000313" key="3">
    <source>
        <dbReference type="Proteomes" id="UP001321760"/>
    </source>
</evidence>
<proteinExistence type="predicted"/>
<feature type="transmembrane region" description="Helical" evidence="1">
    <location>
        <begin position="99"/>
        <end position="117"/>
    </location>
</feature>
<keyword evidence="1" id="KW-0812">Transmembrane</keyword>
<evidence type="ECO:0000313" key="2">
    <source>
        <dbReference type="EMBL" id="KAK4454444.1"/>
    </source>
</evidence>
<sequence length="141" mass="16077">MPGLRSSIYNFLQLAVGPAVIDGRLNPFRLALARWCYWIQSQVFHIPDRFAIISAGPPRLQVHECGWLLFKLVVFAHLVSLAGWALLTLCMMPGKPVGKYATIICLMLLSCVVHGWIGHVVSARRYRTPGYIWEDWKERVE</sequence>
<dbReference type="AlphaFoldDB" id="A0AAV9GZK7"/>
<dbReference type="EMBL" id="MU865917">
    <property type="protein sequence ID" value="KAK4454444.1"/>
    <property type="molecule type" value="Genomic_DNA"/>
</dbReference>
<evidence type="ECO:0000256" key="1">
    <source>
        <dbReference type="SAM" id="Phobius"/>
    </source>
</evidence>
<keyword evidence="1" id="KW-1133">Transmembrane helix</keyword>
<organism evidence="2 3">
    <name type="scientific">Podospora aff. communis PSN243</name>
    <dbReference type="NCBI Taxonomy" id="3040156"/>
    <lineage>
        <taxon>Eukaryota</taxon>
        <taxon>Fungi</taxon>
        <taxon>Dikarya</taxon>
        <taxon>Ascomycota</taxon>
        <taxon>Pezizomycotina</taxon>
        <taxon>Sordariomycetes</taxon>
        <taxon>Sordariomycetidae</taxon>
        <taxon>Sordariales</taxon>
        <taxon>Podosporaceae</taxon>
        <taxon>Podospora</taxon>
    </lineage>
</organism>
<keyword evidence="3" id="KW-1185">Reference proteome</keyword>
<dbReference type="Proteomes" id="UP001321760">
    <property type="component" value="Unassembled WGS sequence"/>
</dbReference>